<dbReference type="RefSeq" id="WP_220230474.1">
    <property type="nucleotide sequence ID" value="NZ_JAICBX010000004.1"/>
</dbReference>
<organism evidence="2 3">
    <name type="scientific">Flavimaribacter sediminis</name>
    <dbReference type="NCBI Taxonomy" id="2865987"/>
    <lineage>
        <taxon>Bacteria</taxon>
        <taxon>Pseudomonadati</taxon>
        <taxon>Pseudomonadota</taxon>
        <taxon>Alphaproteobacteria</taxon>
        <taxon>Hyphomicrobiales</taxon>
        <taxon>Rhizobiaceae</taxon>
        <taxon>Flavimaribacter</taxon>
    </lineage>
</organism>
<comment type="caution">
    <text evidence="2">The sequence shown here is derived from an EMBL/GenBank/DDBJ whole genome shotgun (WGS) entry which is preliminary data.</text>
</comment>
<name>A0AAE2ZN99_9HYPH</name>
<dbReference type="Proteomes" id="UP001196509">
    <property type="component" value="Unassembled WGS sequence"/>
</dbReference>
<sequence>MTRGRSKSASTLLMTMTMFAGTTVGSLAAGMACEPFEVVSDGGKRAVEFIDVNNDGPGVGDYRIGARQLLNADGDPVGETH</sequence>
<evidence type="ECO:0000313" key="2">
    <source>
        <dbReference type="EMBL" id="MBW8639768.1"/>
    </source>
</evidence>
<evidence type="ECO:0000313" key="3">
    <source>
        <dbReference type="Proteomes" id="UP001196509"/>
    </source>
</evidence>
<proteinExistence type="predicted"/>
<dbReference type="AlphaFoldDB" id="A0AAE2ZN99"/>
<keyword evidence="3" id="KW-1185">Reference proteome</keyword>
<protein>
    <submittedName>
        <fullName evidence="2">Uncharacterized protein</fullName>
    </submittedName>
</protein>
<accession>A0AAE2ZN99</accession>
<evidence type="ECO:0000256" key="1">
    <source>
        <dbReference type="SAM" id="SignalP"/>
    </source>
</evidence>
<feature type="chain" id="PRO_5042220800" evidence="1">
    <location>
        <begin position="21"/>
        <end position="81"/>
    </location>
</feature>
<feature type="signal peptide" evidence="1">
    <location>
        <begin position="1"/>
        <end position="20"/>
    </location>
</feature>
<dbReference type="PROSITE" id="PS51257">
    <property type="entry name" value="PROKAR_LIPOPROTEIN"/>
    <property type="match status" value="1"/>
</dbReference>
<gene>
    <name evidence="2" type="ORF">K1W69_21420</name>
</gene>
<reference evidence="2" key="1">
    <citation type="submission" date="2021-08" db="EMBL/GenBank/DDBJ databases">
        <title>Hoeflea bacterium WL0058 sp. nov., isolated from the sediment.</title>
        <authorList>
            <person name="Wang L."/>
            <person name="Zhang D."/>
        </authorList>
    </citation>
    <scope>NUCLEOTIDE SEQUENCE</scope>
    <source>
        <strain evidence="2">WL0058</strain>
    </source>
</reference>
<keyword evidence="1" id="KW-0732">Signal</keyword>
<dbReference type="EMBL" id="JAICBX010000004">
    <property type="protein sequence ID" value="MBW8639768.1"/>
    <property type="molecule type" value="Genomic_DNA"/>
</dbReference>